<dbReference type="EMBL" id="JACBAD010002102">
    <property type="protein sequence ID" value="KAF7116513.1"/>
    <property type="molecule type" value="Genomic_DNA"/>
</dbReference>
<comment type="caution">
    <text evidence="1">The sequence shown here is derived from an EMBL/GenBank/DDBJ whole genome shotgun (WGS) entry which is preliminary data.</text>
</comment>
<protein>
    <submittedName>
        <fullName evidence="1">Uncharacterized protein</fullName>
    </submittedName>
</protein>
<keyword evidence="3" id="KW-1185">Reference proteome</keyword>
<dbReference type="OrthoDB" id="3682664at2759"/>
<accession>A0A8H6UAH1</accession>
<dbReference type="EMBL" id="JACBAF010002252">
    <property type="protein sequence ID" value="KAF7161078.1"/>
    <property type="molecule type" value="Genomic_DNA"/>
</dbReference>
<dbReference type="AlphaFoldDB" id="A0A8H6UAH1"/>
<dbReference type="Pfam" id="PF04681">
    <property type="entry name" value="Bys1"/>
    <property type="match status" value="1"/>
</dbReference>
<dbReference type="InterPro" id="IPR006771">
    <property type="entry name" value="CetA-like"/>
</dbReference>
<dbReference type="Proteomes" id="UP000662466">
    <property type="component" value="Unassembled WGS sequence"/>
</dbReference>
<organism evidence="1 3">
    <name type="scientific">Aspergillus hiratsukae</name>
    <dbReference type="NCBI Taxonomy" id="1194566"/>
    <lineage>
        <taxon>Eukaryota</taxon>
        <taxon>Fungi</taxon>
        <taxon>Dikarya</taxon>
        <taxon>Ascomycota</taxon>
        <taxon>Pezizomycotina</taxon>
        <taxon>Eurotiomycetes</taxon>
        <taxon>Eurotiomycetidae</taxon>
        <taxon>Eurotiales</taxon>
        <taxon>Aspergillaceae</taxon>
        <taxon>Aspergillus</taxon>
        <taxon>Aspergillus subgen. Fumigati</taxon>
    </lineage>
</organism>
<name>A0A8H6UAH1_9EURO</name>
<evidence type="ECO:0000313" key="1">
    <source>
        <dbReference type="EMBL" id="KAF7116513.1"/>
    </source>
</evidence>
<dbReference type="PANTHER" id="PTHR36195">
    <property type="entry name" value="DOMAIN PROTEIN, PUTATIVE (AFU_ORTHOLOGUE AFUA_5G01990)-RELATED-RELATED"/>
    <property type="match status" value="1"/>
</dbReference>
<evidence type="ECO:0000313" key="2">
    <source>
        <dbReference type="EMBL" id="KAF7161078.1"/>
    </source>
</evidence>
<sequence>MNIKPRMPMTMNMNQTLGHATIHNLCPSPIYLWTVGSTISPQFTLSPNTTYTEGYRRDPSSGGIALKLTRVPNGLYASAPQMVFAYNLVGEQVWLSM</sequence>
<reference evidence="1" key="1">
    <citation type="submission" date="2020-06" db="EMBL/GenBank/DDBJ databases">
        <title>Draft genome sequences of strains closely related to Aspergillus parafelis and Aspergillus hiratsukae.</title>
        <authorList>
            <person name="Dos Santos R.A.C."/>
            <person name="Rivero-Menendez O."/>
            <person name="Steenwyk J.L."/>
            <person name="Mead M.E."/>
            <person name="Goldman G.H."/>
            <person name="Alastruey-Izquierdo A."/>
            <person name="Rokas A."/>
        </authorList>
    </citation>
    <scope>NUCLEOTIDE SEQUENCE</scope>
    <source>
        <strain evidence="1">CNM-CM5793</strain>
        <strain evidence="2">CNM-CM6106</strain>
    </source>
</reference>
<dbReference type="Proteomes" id="UP000630445">
    <property type="component" value="Unassembled WGS sequence"/>
</dbReference>
<gene>
    <name evidence="1" type="ORF">CNMCM5793_004801</name>
    <name evidence="2" type="ORF">CNMCM6106_008370</name>
</gene>
<evidence type="ECO:0000313" key="3">
    <source>
        <dbReference type="Proteomes" id="UP000630445"/>
    </source>
</evidence>
<proteinExistence type="predicted"/>
<dbReference type="PANTHER" id="PTHR36195:SF5">
    <property type="entry name" value="BYS1 FAMILY PROTEIN (AFU_ORTHOLOGUE AFUA_2G04533)"/>
    <property type="match status" value="1"/>
</dbReference>